<protein>
    <submittedName>
        <fullName evidence="2">Uncharacterized protein</fullName>
    </submittedName>
</protein>
<dbReference type="EMBL" id="JAYRBN010000013">
    <property type="protein sequence ID" value="KAL2750398.1"/>
    <property type="molecule type" value="Genomic_DNA"/>
</dbReference>
<dbReference type="AlphaFoldDB" id="A0ABD2CZ41"/>
<proteinExistence type="predicted"/>
<name>A0ABD2CZ41_VESMC</name>
<gene>
    <name evidence="2" type="ORF">V1477_001383</name>
</gene>
<evidence type="ECO:0000313" key="3">
    <source>
        <dbReference type="Proteomes" id="UP001607303"/>
    </source>
</evidence>
<feature type="region of interest" description="Disordered" evidence="1">
    <location>
        <begin position="138"/>
        <end position="168"/>
    </location>
</feature>
<sequence length="168" mass="19902">MASRYTKPTEDESSSKSLDVLQRSRIHLYWNFKFRRRYKKFNNAPPDNITLHIQNYMQSKKVFLVISEFITNIPNGMKPKLEGCHRFRSVNNPKHCAGYKYRRSEDGDEAIGHSFVVELVIRERVWYNKYSFRYTKPTEDENSSDSLEKNNAPPDNITLHIQSKKQSH</sequence>
<accession>A0ABD2CZ41</accession>
<evidence type="ECO:0000256" key="1">
    <source>
        <dbReference type="SAM" id="MobiDB-lite"/>
    </source>
</evidence>
<dbReference type="Proteomes" id="UP001607303">
    <property type="component" value="Unassembled WGS sequence"/>
</dbReference>
<comment type="caution">
    <text evidence="2">The sequence shown here is derived from an EMBL/GenBank/DDBJ whole genome shotgun (WGS) entry which is preliminary data.</text>
</comment>
<keyword evidence="3" id="KW-1185">Reference proteome</keyword>
<evidence type="ECO:0000313" key="2">
    <source>
        <dbReference type="EMBL" id="KAL2750398.1"/>
    </source>
</evidence>
<organism evidence="2 3">
    <name type="scientific">Vespula maculifrons</name>
    <name type="common">Eastern yellow jacket</name>
    <name type="synonym">Wasp</name>
    <dbReference type="NCBI Taxonomy" id="7453"/>
    <lineage>
        <taxon>Eukaryota</taxon>
        <taxon>Metazoa</taxon>
        <taxon>Ecdysozoa</taxon>
        <taxon>Arthropoda</taxon>
        <taxon>Hexapoda</taxon>
        <taxon>Insecta</taxon>
        <taxon>Pterygota</taxon>
        <taxon>Neoptera</taxon>
        <taxon>Endopterygota</taxon>
        <taxon>Hymenoptera</taxon>
        <taxon>Apocrita</taxon>
        <taxon>Aculeata</taxon>
        <taxon>Vespoidea</taxon>
        <taxon>Vespidae</taxon>
        <taxon>Vespinae</taxon>
        <taxon>Vespula</taxon>
    </lineage>
</organism>
<reference evidence="2 3" key="1">
    <citation type="journal article" date="2024" name="Ann. Entomol. Soc. Am.">
        <title>Genomic analyses of the southern and eastern yellowjacket wasps (Hymenoptera: Vespidae) reveal evolutionary signatures of social life.</title>
        <authorList>
            <person name="Catto M.A."/>
            <person name="Caine P.B."/>
            <person name="Orr S.E."/>
            <person name="Hunt B.G."/>
            <person name="Goodisman M.A.D."/>
        </authorList>
    </citation>
    <scope>NUCLEOTIDE SEQUENCE [LARGE SCALE GENOMIC DNA]</scope>
    <source>
        <strain evidence="2">232</strain>
        <tissue evidence="2">Head and thorax</tissue>
    </source>
</reference>